<name>A0AC61S174_9FIRM</name>
<gene>
    <name evidence="1" type="ORF">E5329_03360</name>
</gene>
<reference evidence="1" key="1">
    <citation type="submission" date="2019-04" db="EMBL/GenBank/DDBJ databases">
        <title>Microbes associate with the intestines of laboratory mice.</title>
        <authorList>
            <person name="Navarre W."/>
            <person name="Wong E."/>
            <person name="Huang K."/>
            <person name="Tropini C."/>
            <person name="Ng K."/>
            <person name="Yu B."/>
        </authorList>
    </citation>
    <scope>NUCLEOTIDE SEQUENCE</scope>
    <source>
        <strain evidence="1">NM01_1-7b</strain>
    </source>
</reference>
<proteinExistence type="predicted"/>
<accession>A0AC61S174</accession>
<organism evidence="1 2">
    <name type="scientific">Petralouisia muris</name>
    <dbReference type="NCBI Taxonomy" id="3032872"/>
    <lineage>
        <taxon>Bacteria</taxon>
        <taxon>Bacillati</taxon>
        <taxon>Bacillota</taxon>
        <taxon>Clostridia</taxon>
        <taxon>Lachnospirales</taxon>
        <taxon>Lachnospiraceae</taxon>
        <taxon>Petralouisia</taxon>
    </lineage>
</organism>
<comment type="caution">
    <text evidence="1">The sequence shown here is derived from an EMBL/GenBank/DDBJ whole genome shotgun (WGS) entry which is preliminary data.</text>
</comment>
<evidence type="ECO:0000313" key="2">
    <source>
        <dbReference type="Proteomes" id="UP000304953"/>
    </source>
</evidence>
<sequence length="673" mass="77769">MNKKIETLIEREQWEQAWNAITDYEAVQPEDVEINVYKFLCAMYIGEYEAAFRYAKTAVKDMPYSPDAHYNYACACQACGKLYDAYEQYGVALELAFGGNFYQFDASQLEQSIADLLELIRFDAEEAKGEEAKEKKRQVDYLLEKSGMKWEVGRSLFHSDYEIISSEYMDYQQLSKLYVAPASAEAAWCIECGYYNKATCYSRAELQRSEREINSLVMETDKDLFLPIVMPERGYLSFEVNGKNAVIANKQPWQYVNYRIPKGKISIVSEKQFRVGSAIPIEHHPKRKRLVLNIFIDGLSQMIVGREFSKLMPHTYDFFRKGMLCTNAYTAGDWTFPSIASIVTGQTIAKHKMLHSKLLRKLDGDTPILFEYFKEAGYNTTKIGGNWRITPNYGYARGIDRTFYQHHYNGYFAEDIISDAIEQMHSMRETDQFIWMEIGDLHLVADGINLGSHISEFSLWENQQEQKKINSVKQEYSAAMTAYYKKEIEKVDRKLASLYQYIEDNYKDNEILVSLFADHGQGFLIQPGQEFLSRGRSNVAFMVRGGGVEGETEEIISTCDYTPIMCHMAGIPFSFENTDAHLPLCFGGNEEREFAITESIHVDDPYQIALKGKEFTFYFTSEELVTSECRIPLKKYNVKLEDDKGNELENMELKMRFTEYCLKHISPCVIYDN</sequence>
<evidence type="ECO:0000313" key="1">
    <source>
        <dbReference type="EMBL" id="TGY97658.1"/>
    </source>
</evidence>
<keyword evidence="2" id="KW-1185">Reference proteome</keyword>
<dbReference type="Proteomes" id="UP000304953">
    <property type="component" value="Unassembled WGS sequence"/>
</dbReference>
<protein>
    <submittedName>
        <fullName evidence="1">DUF229 domain-containing protein</fullName>
    </submittedName>
</protein>
<dbReference type="EMBL" id="SRYA01000005">
    <property type="protein sequence ID" value="TGY97658.1"/>
    <property type="molecule type" value="Genomic_DNA"/>
</dbReference>